<accession>A0A5J4WZ04</accession>
<organism evidence="1 2">
    <name type="scientific">Streblomastix strix</name>
    <dbReference type="NCBI Taxonomy" id="222440"/>
    <lineage>
        <taxon>Eukaryota</taxon>
        <taxon>Metamonada</taxon>
        <taxon>Preaxostyla</taxon>
        <taxon>Oxymonadida</taxon>
        <taxon>Streblomastigidae</taxon>
        <taxon>Streblomastix</taxon>
    </lineage>
</organism>
<dbReference type="Proteomes" id="UP000324800">
    <property type="component" value="Unassembled WGS sequence"/>
</dbReference>
<evidence type="ECO:0000313" key="1">
    <source>
        <dbReference type="EMBL" id="KAA6400073.1"/>
    </source>
</evidence>
<dbReference type="EMBL" id="SNRW01000626">
    <property type="protein sequence ID" value="KAA6400073.1"/>
    <property type="molecule type" value="Genomic_DNA"/>
</dbReference>
<dbReference type="AlphaFoldDB" id="A0A5J4WZ04"/>
<gene>
    <name evidence="1" type="ORF">EZS28_004396</name>
</gene>
<reference evidence="1 2" key="1">
    <citation type="submission" date="2019-03" db="EMBL/GenBank/DDBJ databases">
        <title>Single cell metagenomics reveals metabolic interactions within the superorganism composed of flagellate Streblomastix strix and complex community of Bacteroidetes bacteria on its surface.</title>
        <authorList>
            <person name="Treitli S.C."/>
            <person name="Kolisko M."/>
            <person name="Husnik F."/>
            <person name="Keeling P."/>
            <person name="Hampl V."/>
        </authorList>
    </citation>
    <scope>NUCLEOTIDE SEQUENCE [LARGE SCALE GENOMIC DNA]</scope>
    <source>
        <strain evidence="1">ST1C</strain>
    </source>
</reference>
<comment type="caution">
    <text evidence="1">The sequence shown here is derived from an EMBL/GenBank/DDBJ whole genome shotgun (WGS) entry which is preliminary data.</text>
</comment>
<sequence>MNIPTRGETIIKREFPRQLMDRTRRMILKVGLSAWVDNNQIRTLLCQSLIGLKQRIIDKAMLSSNCIDEYEEEIEE</sequence>
<name>A0A5J4WZ04_9EUKA</name>
<protein>
    <submittedName>
        <fullName evidence="1">Uncharacterized protein</fullName>
    </submittedName>
</protein>
<proteinExistence type="predicted"/>
<evidence type="ECO:0000313" key="2">
    <source>
        <dbReference type="Proteomes" id="UP000324800"/>
    </source>
</evidence>